<dbReference type="PANTHER" id="PTHR10773:SF19">
    <property type="match status" value="1"/>
</dbReference>
<evidence type="ECO:0000313" key="3">
    <source>
        <dbReference type="EMBL" id="JAT10919.1"/>
    </source>
</evidence>
<reference evidence="3" key="1">
    <citation type="submission" date="2015-11" db="EMBL/GenBank/DDBJ databases">
        <title>De novo transcriptome assembly of four potential Pierce s Disease insect vectors from Arizona vineyards.</title>
        <authorList>
            <person name="Tassone E.E."/>
        </authorList>
    </citation>
    <scope>NUCLEOTIDE SEQUENCE</scope>
</reference>
<feature type="compositionally biased region" description="Basic and acidic residues" evidence="1">
    <location>
        <begin position="99"/>
        <end position="109"/>
    </location>
</feature>
<organism evidence="3">
    <name type="scientific">Graphocephala atropunctata</name>
    <dbReference type="NCBI Taxonomy" id="36148"/>
    <lineage>
        <taxon>Eukaryota</taxon>
        <taxon>Metazoa</taxon>
        <taxon>Ecdysozoa</taxon>
        <taxon>Arthropoda</taxon>
        <taxon>Hexapoda</taxon>
        <taxon>Insecta</taxon>
        <taxon>Pterygota</taxon>
        <taxon>Neoptera</taxon>
        <taxon>Paraneoptera</taxon>
        <taxon>Hemiptera</taxon>
        <taxon>Auchenorrhyncha</taxon>
        <taxon>Membracoidea</taxon>
        <taxon>Cicadellidae</taxon>
        <taxon>Cicadellinae</taxon>
        <taxon>Cicadellini</taxon>
        <taxon>Graphocephala</taxon>
    </lineage>
</organism>
<dbReference type="Pfam" id="PF25273">
    <property type="entry name" value="DUF7869"/>
    <property type="match status" value="1"/>
</dbReference>
<dbReference type="AlphaFoldDB" id="A0A1B6KHL6"/>
<gene>
    <name evidence="3" type="ORF">g.20306</name>
</gene>
<dbReference type="EMBL" id="GEBQ01029058">
    <property type="protein sequence ID" value="JAT10919.1"/>
    <property type="molecule type" value="Transcribed_RNA"/>
</dbReference>
<evidence type="ECO:0000259" key="2">
    <source>
        <dbReference type="Pfam" id="PF25273"/>
    </source>
</evidence>
<sequence length="517" mass="59988">EKQKPVFRRNDTEAENSRKQNSFKYFLKVAGAKVRVCKKMFENTFCIGERSIRDWVLNCPLDLPSQHQNENSDPNQNELGQEQVNIENANTEETGQGKANDELTPDKVDDGKRASVRQFLDSLPKMESHYCRASTSLQYLEPMWESKAQLYREYRDCSEKNNVAVASWSLFYRVFKVMKIGFFLPKKDQCELCIKQKLGKVEDHVYLLHQQRKERSRKEKEDDKKKAIENTGFVAFVVDVQKVFTCPNIKASCAYYKTKLKVHNWSVFNLATSDVLCYVWHEGNGDLDSSVFASMVVRLLKREVSTNPNVKEIVLWSDGCTYQNRCENVSNAILHFCIDTGVTVIQKFLEVGHTQMEVDSVHSTIERKIKNREHYVPGDFLRAIKEARINPKPYSAESLSYKDFTDYAGGYFTSIRPGNKKGDPFVTDLRALLYSPQGHIKYKLNLDDAWTELPRRPRANVYKDLQPLYKEPLVITDRKFKDLQEMKSVLEPDYHNFYNELRHVGCKSGIEKCSHII</sequence>
<feature type="non-terminal residue" evidence="3">
    <location>
        <position position="1"/>
    </location>
</feature>
<evidence type="ECO:0000256" key="1">
    <source>
        <dbReference type="SAM" id="MobiDB-lite"/>
    </source>
</evidence>
<name>A0A1B6KHL6_9HEMI</name>
<feature type="domain" description="DUF7869" evidence="2">
    <location>
        <begin position="258"/>
        <end position="406"/>
    </location>
</feature>
<protein>
    <recommendedName>
        <fullName evidence="2">DUF7869 domain-containing protein</fullName>
    </recommendedName>
</protein>
<accession>A0A1B6KHL6</accession>
<dbReference type="InterPro" id="IPR057191">
    <property type="entry name" value="DUF7869"/>
</dbReference>
<dbReference type="PANTHER" id="PTHR10773">
    <property type="entry name" value="DNA-DIRECTED RNA POLYMERASES I, II, AND III SUBUNIT RPABC2"/>
    <property type="match status" value="1"/>
</dbReference>
<proteinExistence type="predicted"/>
<feature type="region of interest" description="Disordered" evidence="1">
    <location>
        <begin position="89"/>
        <end position="109"/>
    </location>
</feature>